<sequence>MELPKNNQEFYDFLKNKKNVLTFIKKYELALPDIECTRPACKDSKENFDTEILANRIIFRCKNKGCRQHYTARSEVFSLNKTSNLAIEKILEIYWYWSHDHSVNYTANQTNLNEKTIINWFKKIRSCIYDSMLELPQMGGDGYRIQIDESLFQGKRKYNRGRLLKSDIGSKKTFKKKNYGDRVQGPWVFGLVCQKISDIEKIKENKIRNKGKIKNYIKKIKEKDIRKNFFKDKRKVNNKSNRIYKVNRSYSSTLVKNLQNIRKEVRMFVVEKRDAATLIPLIKKNCKIGSEIVSDEWSSYRQ</sequence>
<evidence type="ECO:0000313" key="1">
    <source>
        <dbReference type="EMBL" id="CAF1119304.1"/>
    </source>
</evidence>
<keyword evidence="2" id="KW-1185">Reference proteome</keyword>
<gene>
    <name evidence="1" type="ORF">OXX778_LOCUS21975</name>
</gene>
<proteinExistence type="predicted"/>
<organism evidence="1 2">
    <name type="scientific">Brachionus calyciflorus</name>
    <dbReference type="NCBI Taxonomy" id="104777"/>
    <lineage>
        <taxon>Eukaryota</taxon>
        <taxon>Metazoa</taxon>
        <taxon>Spiralia</taxon>
        <taxon>Gnathifera</taxon>
        <taxon>Rotifera</taxon>
        <taxon>Eurotatoria</taxon>
        <taxon>Monogononta</taxon>
        <taxon>Pseudotrocha</taxon>
        <taxon>Ploima</taxon>
        <taxon>Brachionidae</taxon>
        <taxon>Brachionus</taxon>
    </lineage>
</organism>
<dbReference type="AlphaFoldDB" id="A0A814QFU4"/>
<protein>
    <recommendedName>
        <fullName evidence="3">ISXO2-like transposase domain-containing protein</fullName>
    </recommendedName>
</protein>
<evidence type="ECO:0000313" key="2">
    <source>
        <dbReference type="Proteomes" id="UP000663879"/>
    </source>
</evidence>
<reference evidence="1" key="1">
    <citation type="submission" date="2021-02" db="EMBL/GenBank/DDBJ databases">
        <authorList>
            <person name="Nowell W R."/>
        </authorList>
    </citation>
    <scope>NUCLEOTIDE SEQUENCE</scope>
    <source>
        <strain evidence="1">Ploen Becks lab</strain>
    </source>
</reference>
<dbReference type="OrthoDB" id="6627846at2759"/>
<dbReference type="InterPro" id="IPR053164">
    <property type="entry name" value="IS1016-like_transposase"/>
</dbReference>
<evidence type="ECO:0008006" key="3">
    <source>
        <dbReference type="Google" id="ProtNLM"/>
    </source>
</evidence>
<comment type="caution">
    <text evidence="1">The sequence shown here is derived from an EMBL/GenBank/DDBJ whole genome shotgun (WGS) entry which is preliminary data.</text>
</comment>
<dbReference type="PANTHER" id="PTHR47163">
    <property type="entry name" value="DDE_TNP_IS1595 DOMAIN-CONTAINING PROTEIN"/>
    <property type="match status" value="1"/>
</dbReference>
<name>A0A814QFU4_9BILA</name>
<dbReference type="Proteomes" id="UP000663879">
    <property type="component" value="Unassembled WGS sequence"/>
</dbReference>
<dbReference type="PANTHER" id="PTHR47163:SF2">
    <property type="entry name" value="SI:DKEY-17M8.2"/>
    <property type="match status" value="1"/>
</dbReference>
<dbReference type="EMBL" id="CAJNOC010008687">
    <property type="protein sequence ID" value="CAF1119304.1"/>
    <property type="molecule type" value="Genomic_DNA"/>
</dbReference>
<accession>A0A814QFU4</accession>